<comment type="similarity">
    <text evidence="2">Belongs to the NrfD family.</text>
</comment>
<proteinExistence type="inferred from homology"/>
<keyword evidence="4 7" id="KW-0812">Transmembrane</keyword>
<feature type="transmembrane region" description="Helical" evidence="7">
    <location>
        <begin position="261"/>
        <end position="280"/>
    </location>
</feature>
<dbReference type="PANTHER" id="PTHR43044:SF2">
    <property type="entry name" value="POLYSULPHIDE REDUCTASE NRFD"/>
    <property type="match status" value="1"/>
</dbReference>
<protein>
    <submittedName>
        <fullName evidence="8">Polysulfide reductase NrfD</fullName>
    </submittedName>
</protein>
<feature type="transmembrane region" description="Helical" evidence="7">
    <location>
        <begin position="38"/>
        <end position="62"/>
    </location>
</feature>
<evidence type="ECO:0000256" key="7">
    <source>
        <dbReference type="SAM" id="Phobius"/>
    </source>
</evidence>
<dbReference type="AlphaFoldDB" id="A0A967DYW8"/>
<evidence type="ECO:0000313" key="8">
    <source>
        <dbReference type="EMBL" id="NGZ88807.1"/>
    </source>
</evidence>
<dbReference type="Proteomes" id="UP000643701">
    <property type="component" value="Unassembled WGS sequence"/>
</dbReference>
<dbReference type="Pfam" id="PF03916">
    <property type="entry name" value="NrfD"/>
    <property type="match status" value="1"/>
</dbReference>
<dbReference type="PANTHER" id="PTHR43044">
    <property type="match status" value="1"/>
</dbReference>
<evidence type="ECO:0000256" key="1">
    <source>
        <dbReference type="ARBA" id="ARBA00004651"/>
    </source>
</evidence>
<feature type="transmembrane region" description="Helical" evidence="7">
    <location>
        <begin position="301"/>
        <end position="323"/>
    </location>
</feature>
<accession>A0A967DYW8</accession>
<sequence>MSHYEAPIRKPLVTGDKSYHDITVEIARPVEGKANKSWWIVFSIALIAFLWGLGCIVYTVSTGIGTWGLNKTIGWAWDITNFVWWVGIGHAGTLISAVLLLFRQKWRMAINRSAEAMTIFSVVQAGLFPIIHMGRPWLAYWVLPIPNQYGSLWVNFNSPLLWDVFAISTYLSVSLVFWWTGLLPDFAMLRDRAVKPFQKHIYGILSFGWSGRVKDWQRFEEVSLVLAGLATPLVLSVHTIVSFDFATSVIPGWHTTIFPPYFVAGAIFSGFAMVNTLLIIMRKVVSLEDYITVQHIELMNIVIMITGSIVGVAYITELFMAWYSGVEYEQYAFLNRATGPYWWAYWAMMTCNVFSPQFMWFPKLRRSIMFSFFISIVVNIGMWFERFVIIVTSLHRDYMPSAWTMFSPTFVDIGIYIGTIGFFFVLFLLYARTFPVIAQAEVKSIMKSSGEKYKKIREEKGDDANLYEMPEPKTLPDFKKLIAEANSKNDSSDANSKSE</sequence>
<evidence type="ECO:0000256" key="5">
    <source>
        <dbReference type="ARBA" id="ARBA00022989"/>
    </source>
</evidence>
<reference evidence="8" key="1">
    <citation type="submission" date="2020-03" db="EMBL/GenBank/DDBJ databases">
        <title>Psychroflexus Maritimus sp. nov., isolate from marine sediment.</title>
        <authorList>
            <person name="Zhong Y.-L."/>
        </authorList>
    </citation>
    <scope>NUCLEOTIDE SEQUENCE</scope>
    <source>
        <strain evidence="8">C1</strain>
    </source>
</reference>
<gene>
    <name evidence="8" type="primary">nrfD</name>
    <name evidence="8" type="ORF">G7034_00910</name>
</gene>
<dbReference type="InterPro" id="IPR005614">
    <property type="entry name" value="NrfD-like"/>
</dbReference>
<feature type="transmembrane region" description="Helical" evidence="7">
    <location>
        <begin position="368"/>
        <end position="393"/>
    </location>
</feature>
<feature type="transmembrane region" description="Helical" evidence="7">
    <location>
        <begin position="114"/>
        <end position="134"/>
    </location>
</feature>
<evidence type="ECO:0000256" key="6">
    <source>
        <dbReference type="ARBA" id="ARBA00023136"/>
    </source>
</evidence>
<keyword evidence="6 7" id="KW-0472">Membrane</keyword>
<feature type="transmembrane region" description="Helical" evidence="7">
    <location>
        <begin position="160"/>
        <end position="182"/>
    </location>
</feature>
<evidence type="ECO:0000256" key="3">
    <source>
        <dbReference type="ARBA" id="ARBA00022475"/>
    </source>
</evidence>
<feature type="transmembrane region" description="Helical" evidence="7">
    <location>
        <begin position="343"/>
        <end position="361"/>
    </location>
</feature>
<organism evidence="8 9">
    <name type="scientific">Psychroflexus maritimus</name>
    <dbReference type="NCBI Taxonomy" id="2714865"/>
    <lineage>
        <taxon>Bacteria</taxon>
        <taxon>Pseudomonadati</taxon>
        <taxon>Bacteroidota</taxon>
        <taxon>Flavobacteriia</taxon>
        <taxon>Flavobacteriales</taxon>
        <taxon>Flavobacteriaceae</taxon>
        <taxon>Psychroflexus</taxon>
    </lineage>
</organism>
<dbReference type="EMBL" id="JAANAS010000001">
    <property type="protein sequence ID" value="NGZ88807.1"/>
    <property type="molecule type" value="Genomic_DNA"/>
</dbReference>
<evidence type="ECO:0000313" key="9">
    <source>
        <dbReference type="Proteomes" id="UP000643701"/>
    </source>
</evidence>
<evidence type="ECO:0000256" key="2">
    <source>
        <dbReference type="ARBA" id="ARBA00008929"/>
    </source>
</evidence>
<evidence type="ECO:0000256" key="4">
    <source>
        <dbReference type="ARBA" id="ARBA00022692"/>
    </source>
</evidence>
<comment type="subcellular location">
    <subcellularLocation>
        <location evidence="1">Cell membrane</location>
        <topology evidence="1">Multi-pass membrane protein</topology>
    </subcellularLocation>
</comment>
<dbReference type="RefSeq" id="WP_166399070.1">
    <property type="nucleotide sequence ID" value="NZ_JAANAS010000001.1"/>
</dbReference>
<feature type="transmembrane region" description="Helical" evidence="7">
    <location>
        <begin position="222"/>
        <end position="241"/>
    </location>
</feature>
<comment type="caution">
    <text evidence="8">The sequence shown here is derived from an EMBL/GenBank/DDBJ whole genome shotgun (WGS) entry which is preliminary data.</text>
</comment>
<feature type="transmembrane region" description="Helical" evidence="7">
    <location>
        <begin position="82"/>
        <end position="102"/>
    </location>
</feature>
<dbReference type="GO" id="GO:0005886">
    <property type="term" value="C:plasma membrane"/>
    <property type="evidence" value="ECO:0007669"/>
    <property type="project" value="UniProtKB-SubCell"/>
</dbReference>
<keyword evidence="3" id="KW-1003">Cell membrane</keyword>
<keyword evidence="9" id="KW-1185">Reference proteome</keyword>
<feature type="transmembrane region" description="Helical" evidence="7">
    <location>
        <begin position="413"/>
        <end position="431"/>
    </location>
</feature>
<keyword evidence="5 7" id="KW-1133">Transmembrane helix</keyword>
<name>A0A967DYW8_9FLAO</name>